<comment type="caution">
    <text evidence="1">The sequence shown here is derived from an EMBL/GenBank/DDBJ whole genome shotgun (WGS) entry which is preliminary data.</text>
</comment>
<dbReference type="AlphaFoldDB" id="A0A2K2U619"/>
<gene>
    <name evidence="1" type="ORF">C2L80_05120</name>
</gene>
<accession>A0A2K2U619</accession>
<sequence>MPDKVAERWKIEAVLALVRAVPYERFVIAGLGNPQGKTRRFMQLVGFGGRQVHETVCGLRVSDYSAGPLPDDKGRPHDVWVFGTYVPAFEVYVKLAVFFSSGSAQAVCVSFHEAEYRLSYPYRREVPKLV</sequence>
<dbReference type="RefSeq" id="WP_087196652.1">
    <property type="nucleotide sequence ID" value="NZ_PPEL01000019.1"/>
</dbReference>
<organism evidence="1 2">
    <name type="scientific">Rubneribacter badeniensis</name>
    <dbReference type="NCBI Taxonomy" id="2070688"/>
    <lineage>
        <taxon>Bacteria</taxon>
        <taxon>Bacillati</taxon>
        <taxon>Actinomycetota</taxon>
        <taxon>Coriobacteriia</taxon>
        <taxon>Eggerthellales</taxon>
        <taxon>Eggerthellaceae</taxon>
        <taxon>Rubneribacter</taxon>
    </lineage>
</organism>
<keyword evidence="2" id="KW-1185">Reference proteome</keyword>
<protein>
    <submittedName>
        <fullName evidence="1">Toxin</fullName>
    </submittedName>
</protein>
<dbReference type="EMBL" id="PPEL01000019">
    <property type="protein sequence ID" value="PNV65724.1"/>
    <property type="molecule type" value="Genomic_DNA"/>
</dbReference>
<proteinExistence type="predicted"/>
<reference evidence="1 2" key="1">
    <citation type="journal article" date="2018" name="Int. J. Syst. Evol. Microbiol.">
        <title>Rubneribacter badeniensis gen. nov., sp. nov. and Enteroscipio rubneri gen. nov., sp. nov., new members of the Eggerthellaceae isolated from human faeces.</title>
        <authorList>
            <person name="Danylec N."/>
            <person name="Gobl A."/>
            <person name="Stoll D.A."/>
            <person name="Hetzer B."/>
            <person name="Kulling S.E."/>
            <person name="Huch M."/>
        </authorList>
    </citation>
    <scope>NUCLEOTIDE SEQUENCE [LARGE SCALE GENOMIC DNA]</scope>
    <source>
        <strain evidence="1 2">ResAG-85</strain>
    </source>
</reference>
<evidence type="ECO:0000313" key="1">
    <source>
        <dbReference type="EMBL" id="PNV65724.1"/>
    </source>
</evidence>
<name>A0A2K2U619_9ACTN</name>
<dbReference type="Proteomes" id="UP000236488">
    <property type="component" value="Unassembled WGS sequence"/>
</dbReference>
<evidence type="ECO:0000313" key="2">
    <source>
        <dbReference type="Proteomes" id="UP000236488"/>
    </source>
</evidence>